<accession>A0A151LY01</accession>
<evidence type="ECO:0000313" key="1">
    <source>
        <dbReference type="EMBL" id="KYO17154.1"/>
    </source>
</evidence>
<gene>
    <name evidence="1" type="ORF">Y1Q_0020527</name>
</gene>
<evidence type="ECO:0000313" key="2">
    <source>
        <dbReference type="Proteomes" id="UP000050525"/>
    </source>
</evidence>
<sequence>MWAGPGAAFAPAELLAGLERGLAARRASRNPRRERGRLCSQLTGGRGAWECLRIPLLPLASWKDGGAALGSAAALPVCSAPPPMVPFGICPGDGFYPFTSPGQLSGARSDWNLRAGPAAHCHQRYFACSCVNPVERCSVRLHQ</sequence>
<protein>
    <submittedName>
        <fullName evidence="1">Uncharacterized protein</fullName>
    </submittedName>
</protein>
<dbReference type="AlphaFoldDB" id="A0A151LY01"/>
<comment type="caution">
    <text evidence="1">The sequence shown here is derived from an EMBL/GenBank/DDBJ whole genome shotgun (WGS) entry which is preliminary data.</text>
</comment>
<reference evidence="1 2" key="1">
    <citation type="journal article" date="2012" name="Genome Biol.">
        <title>Sequencing three crocodilian genomes to illuminate the evolution of archosaurs and amniotes.</title>
        <authorList>
            <person name="St John J.A."/>
            <person name="Braun E.L."/>
            <person name="Isberg S.R."/>
            <person name="Miles L.G."/>
            <person name="Chong A.Y."/>
            <person name="Gongora J."/>
            <person name="Dalzell P."/>
            <person name="Moran C."/>
            <person name="Bed'hom B."/>
            <person name="Abzhanov A."/>
            <person name="Burgess S.C."/>
            <person name="Cooksey A.M."/>
            <person name="Castoe T.A."/>
            <person name="Crawford N.G."/>
            <person name="Densmore L.D."/>
            <person name="Drew J.C."/>
            <person name="Edwards S.V."/>
            <person name="Faircloth B.C."/>
            <person name="Fujita M.K."/>
            <person name="Greenwold M.J."/>
            <person name="Hoffmann F.G."/>
            <person name="Howard J.M."/>
            <person name="Iguchi T."/>
            <person name="Janes D.E."/>
            <person name="Khan S.Y."/>
            <person name="Kohno S."/>
            <person name="de Koning A.J."/>
            <person name="Lance S.L."/>
            <person name="McCarthy F.M."/>
            <person name="McCormack J.E."/>
            <person name="Merchant M.E."/>
            <person name="Peterson D.G."/>
            <person name="Pollock D.D."/>
            <person name="Pourmand N."/>
            <person name="Raney B.J."/>
            <person name="Roessler K.A."/>
            <person name="Sanford J.R."/>
            <person name="Sawyer R.H."/>
            <person name="Schmidt C.J."/>
            <person name="Triplett E.W."/>
            <person name="Tuberville T.D."/>
            <person name="Venegas-Anaya M."/>
            <person name="Howard J.T."/>
            <person name="Jarvis E.D."/>
            <person name="Guillette L.J.Jr."/>
            <person name="Glenn T.C."/>
            <person name="Green R.E."/>
            <person name="Ray D.A."/>
        </authorList>
    </citation>
    <scope>NUCLEOTIDE SEQUENCE [LARGE SCALE GENOMIC DNA]</scope>
    <source>
        <strain evidence="1">KSC_2009_1</strain>
    </source>
</reference>
<proteinExistence type="predicted"/>
<organism evidence="1 2">
    <name type="scientific">Alligator mississippiensis</name>
    <name type="common">American alligator</name>
    <dbReference type="NCBI Taxonomy" id="8496"/>
    <lineage>
        <taxon>Eukaryota</taxon>
        <taxon>Metazoa</taxon>
        <taxon>Chordata</taxon>
        <taxon>Craniata</taxon>
        <taxon>Vertebrata</taxon>
        <taxon>Euteleostomi</taxon>
        <taxon>Archelosauria</taxon>
        <taxon>Archosauria</taxon>
        <taxon>Crocodylia</taxon>
        <taxon>Alligatoridae</taxon>
        <taxon>Alligatorinae</taxon>
        <taxon>Alligator</taxon>
    </lineage>
</organism>
<dbReference type="EMBL" id="AKHW03007086">
    <property type="protein sequence ID" value="KYO17154.1"/>
    <property type="molecule type" value="Genomic_DNA"/>
</dbReference>
<dbReference type="Proteomes" id="UP000050525">
    <property type="component" value="Unassembled WGS sequence"/>
</dbReference>
<keyword evidence="2" id="KW-1185">Reference proteome</keyword>
<name>A0A151LY01_ALLMI</name>